<gene>
    <name evidence="1" type="ORF">JHL16_10945</name>
</gene>
<sequence length="204" mass="22898">MKLHGDIISPFVRMCLVTAQEVGLGGKVEQVQTRADPTTVNQTLSALSPVGKVPVLVTDHNHPLYDSRVIIEYLCHVSGNKTLIPDDGVKRFRVLTLQALGQAIAEAGVAFRYETAVRPQGLQWREWIARHELRVKAEFDDLEKTWAKDLSELTSGSIAVAVALSYLDFRIPDWQWRKDRPLLQAFHDAFSRRPSMQATALKPA</sequence>
<accession>A0ACC5R2N7</accession>
<name>A0ACC5R2N7_9HYPH</name>
<protein>
    <submittedName>
        <fullName evidence="1">Glutathione S-transferase family protein</fullName>
    </submittedName>
</protein>
<comment type="caution">
    <text evidence="1">The sequence shown here is derived from an EMBL/GenBank/DDBJ whole genome shotgun (WGS) entry which is preliminary data.</text>
</comment>
<organism evidence="1 2">
    <name type="scientific">Taklimakanibacter albus</name>
    <dbReference type="NCBI Taxonomy" id="2800327"/>
    <lineage>
        <taxon>Bacteria</taxon>
        <taxon>Pseudomonadati</taxon>
        <taxon>Pseudomonadota</taxon>
        <taxon>Alphaproteobacteria</taxon>
        <taxon>Hyphomicrobiales</taxon>
        <taxon>Aestuariivirgaceae</taxon>
        <taxon>Taklimakanibacter</taxon>
    </lineage>
</organism>
<keyword evidence="2" id="KW-1185">Reference proteome</keyword>
<dbReference type="Proteomes" id="UP000616151">
    <property type="component" value="Unassembled WGS sequence"/>
</dbReference>
<reference evidence="1" key="1">
    <citation type="submission" date="2021-01" db="EMBL/GenBank/DDBJ databases">
        <authorList>
            <person name="Sun Q."/>
        </authorList>
    </citation>
    <scope>NUCLEOTIDE SEQUENCE</scope>
    <source>
        <strain evidence="1">YIM B02566</strain>
    </source>
</reference>
<evidence type="ECO:0000313" key="1">
    <source>
        <dbReference type="EMBL" id="MBK1866872.1"/>
    </source>
</evidence>
<proteinExistence type="predicted"/>
<dbReference type="EMBL" id="JAENHL010000006">
    <property type="protein sequence ID" value="MBK1866872.1"/>
    <property type="molecule type" value="Genomic_DNA"/>
</dbReference>
<evidence type="ECO:0000313" key="2">
    <source>
        <dbReference type="Proteomes" id="UP000616151"/>
    </source>
</evidence>